<reference evidence="1 2" key="1">
    <citation type="submission" date="2014-04" db="EMBL/GenBank/DDBJ databases">
        <title>Evolutionary Origins and Diversification of the Mycorrhizal Mutualists.</title>
        <authorList>
            <consortium name="DOE Joint Genome Institute"/>
            <consortium name="Mycorrhizal Genomics Consortium"/>
            <person name="Kohler A."/>
            <person name="Kuo A."/>
            <person name="Nagy L.G."/>
            <person name="Floudas D."/>
            <person name="Copeland A."/>
            <person name="Barry K.W."/>
            <person name="Cichocki N."/>
            <person name="Veneault-Fourrey C."/>
            <person name="LaButti K."/>
            <person name="Lindquist E.A."/>
            <person name="Lipzen A."/>
            <person name="Lundell T."/>
            <person name="Morin E."/>
            <person name="Murat C."/>
            <person name="Riley R."/>
            <person name="Ohm R."/>
            <person name="Sun H."/>
            <person name="Tunlid A."/>
            <person name="Henrissat B."/>
            <person name="Grigoriev I.V."/>
            <person name="Hibbett D.S."/>
            <person name="Martin F."/>
        </authorList>
    </citation>
    <scope>NUCLEOTIDE SEQUENCE [LARGE SCALE GENOMIC DNA]</scope>
    <source>
        <strain evidence="1 2">Koide BX008</strain>
    </source>
</reference>
<dbReference type="HOGENOM" id="CLU_2120493_0_0_1"/>
<dbReference type="Proteomes" id="UP000054549">
    <property type="component" value="Unassembled WGS sequence"/>
</dbReference>
<protein>
    <submittedName>
        <fullName evidence="1">Uncharacterized protein</fullName>
    </submittedName>
</protein>
<sequence>MKITYQLLGFSLTRYHHILSLYFHFVFIIDRPVLTVTSLSTVKTLSVSFVAVTASESDLNVSCGAWGIQTAALLTMIVGVGPTEFDDIVLLIHERDRVFVAKRLSGLGEPVTFF</sequence>
<dbReference type="EMBL" id="KN818256">
    <property type="protein sequence ID" value="KIL63659.1"/>
    <property type="molecule type" value="Genomic_DNA"/>
</dbReference>
<keyword evidence="2" id="KW-1185">Reference proteome</keyword>
<organism evidence="1 2">
    <name type="scientific">Amanita muscaria (strain Koide BX008)</name>
    <dbReference type="NCBI Taxonomy" id="946122"/>
    <lineage>
        <taxon>Eukaryota</taxon>
        <taxon>Fungi</taxon>
        <taxon>Dikarya</taxon>
        <taxon>Basidiomycota</taxon>
        <taxon>Agaricomycotina</taxon>
        <taxon>Agaricomycetes</taxon>
        <taxon>Agaricomycetidae</taxon>
        <taxon>Agaricales</taxon>
        <taxon>Pluteineae</taxon>
        <taxon>Amanitaceae</taxon>
        <taxon>Amanita</taxon>
    </lineage>
</organism>
<accession>A0A0C2TAD7</accession>
<dbReference type="InParanoid" id="A0A0C2TAD7"/>
<evidence type="ECO:0000313" key="1">
    <source>
        <dbReference type="EMBL" id="KIL63659.1"/>
    </source>
</evidence>
<dbReference type="AlphaFoldDB" id="A0A0C2TAD7"/>
<gene>
    <name evidence="1" type="ORF">M378DRAFT_164079</name>
</gene>
<proteinExistence type="predicted"/>
<name>A0A0C2TAD7_AMAMK</name>
<evidence type="ECO:0000313" key="2">
    <source>
        <dbReference type="Proteomes" id="UP000054549"/>
    </source>
</evidence>